<dbReference type="Proteomes" id="UP000822369">
    <property type="component" value="Chromosome 14"/>
</dbReference>
<gene>
    <name evidence="1" type="ORF">G4P62_009584</name>
</gene>
<reference evidence="1" key="1">
    <citation type="submission" date="2020-03" db="EMBL/GenBank/DDBJ databases">
        <title>Intra-Species Differences in Population Size shape Life History and Genome Evolution.</title>
        <authorList>
            <person name="Willemsen D."/>
            <person name="Cui R."/>
            <person name="Valenzano D.R."/>
        </authorList>
    </citation>
    <scope>NUCLEOTIDE SEQUENCE</scope>
    <source>
        <strain evidence="1">GRZ</strain>
        <tissue evidence="1">Whole</tissue>
    </source>
</reference>
<accession>A0A9D3BER5</accession>
<comment type="caution">
    <text evidence="1">The sequence shown here is derived from an EMBL/GenBank/DDBJ whole genome shotgun (WGS) entry which is preliminary data.</text>
</comment>
<protein>
    <submittedName>
        <fullName evidence="1">Transcript variant X1</fullName>
    </submittedName>
</protein>
<dbReference type="KEGG" id="nfu:107384654"/>
<proteinExistence type="predicted"/>
<sequence>MDENIVSCCLFAAAVCASQFNLHEAVVFIGSGEFDHHTCPMVVCGTVSSRMRVSFNKSLFSISSEISPHCLSLVDPQDDRVSAEVLFEDTNPGSVINQAIPSFNTTSHCKIKLELQDEALRTHVVIVLYNYGEKSAIQVIATSDFSSSTLVLLHEVNNIPVHSRSLDLADTDRQNGVIFRVSTCQFARWTQCSLANVTSS</sequence>
<evidence type="ECO:0000313" key="2">
    <source>
        <dbReference type="Proteomes" id="UP000822369"/>
    </source>
</evidence>
<name>A0A9D3BER5_NOTFU</name>
<evidence type="ECO:0000313" key="1">
    <source>
        <dbReference type="EMBL" id="KAF7207187.1"/>
    </source>
</evidence>
<organism evidence="1 2">
    <name type="scientific">Nothobranchius furzeri</name>
    <name type="common">Turquoise killifish</name>
    <dbReference type="NCBI Taxonomy" id="105023"/>
    <lineage>
        <taxon>Eukaryota</taxon>
        <taxon>Metazoa</taxon>
        <taxon>Chordata</taxon>
        <taxon>Craniata</taxon>
        <taxon>Vertebrata</taxon>
        <taxon>Euteleostomi</taxon>
        <taxon>Actinopterygii</taxon>
        <taxon>Neopterygii</taxon>
        <taxon>Teleostei</taxon>
        <taxon>Neoteleostei</taxon>
        <taxon>Acanthomorphata</taxon>
        <taxon>Ovalentaria</taxon>
        <taxon>Atherinomorphae</taxon>
        <taxon>Cyprinodontiformes</taxon>
        <taxon>Nothobranchiidae</taxon>
        <taxon>Nothobranchius</taxon>
    </lineage>
</organism>
<dbReference type="AlphaFoldDB" id="A0A9D3BER5"/>
<dbReference type="EMBL" id="JAAVVJ010000014">
    <property type="protein sequence ID" value="KAF7207187.1"/>
    <property type="molecule type" value="Genomic_DNA"/>
</dbReference>